<keyword evidence="2" id="KW-1003">Cell membrane</keyword>
<keyword evidence="5 8" id="KW-0812">Transmembrane</keyword>
<feature type="transmembrane region" description="Helical" evidence="8">
    <location>
        <begin position="12"/>
        <end position="32"/>
    </location>
</feature>
<protein>
    <recommendedName>
        <fullName evidence="9">Glycosyltransferase RgtA/B/C/D-like domain-containing protein</fullName>
    </recommendedName>
</protein>
<keyword evidence="3" id="KW-0328">Glycosyltransferase</keyword>
<feature type="transmembrane region" description="Helical" evidence="8">
    <location>
        <begin position="115"/>
        <end position="133"/>
    </location>
</feature>
<evidence type="ECO:0000256" key="2">
    <source>
        <dbReference type="ARBA" id="ARBA00022475"/>
    </source>
</evidence>
<name>A0ABN1EJV8_9PROT</name>
<sequence length="507" mass="56498">MTLAVPIRRNRTNVWLLVAFAVAAALISLHFVGYDGADDRSYALGAEAWLAHFPAVGANHWATRHTVVLPVAASLAVFGHSVLALAMPSLIFFFGLLAVNFFFARRVLGERAASVIVLLLAATPEFVVQATYINNDIVEVFFASLAFWLFVTAESRTMLFLAGLAAGLSFLTRETSAVLLLFFMVSAAFDRRPARRNYLFVALGFAAPILTEMTYFGVMTGDMLYRYRLDAGHDSVSRLSEFQHMAKTGAALDRQGNLSVSVWADPLLMLFASQKFAALFWLAIPAAIWAWRAKALPQRDRDALRHAARLALIWIAFISLAFPILYLVPRYYTVPAWASVVLVAYAFLHFSRTRYRGVAFAALMLLLVGNAASFYLENTKPRFAEMSLLRWLDAHPGARVTVDPDMARRSDLLLRYRGETHRVRAGQPQPGTLYVYSPRNLWLCRSTGGCKGAYEPQRNWHEVGAVTGKPRAIGGLLREAGVAHAIPRQIMDKIERPAPGIRIYRIR</sequence>
<evidence type="ECO:0000256" key="8">
    <source>
        <dbReference type="SAM" id="Phobius"/>
    </source>
</evidence>
<feature type="transmembrane region" description="Helical" evidence="8">
    <location>
        <begin position="310"/>
        <end position="328"/>
    </location>
</feature>
<dbReference type="PANTHER" id="PTHR33908:SF11">
    <property type="entry name" value="MEMBRANE PROTEIN"/>
    <property type="match status" value="1"/>
</dbReference>
<comment type="caution">
    <text evidence="10">The sequence shown here is derived from an EMBL/GenBank/DDBJ whole genome shotgun (WGS) entry which is preliminary data.</text>
</comment>
<reference evidence="10 11" key="1">
    <citation type="journal article" date="2019" name="Int. J. Syst. Evol. Microbiol.">
        <title>The Global Catalogue of Microorganisms (GCM) 10K type strain sequencing project: providing services to taxonomists for standard genome sequencing and annotation.</title>
        <authorList>
            <consortium name="The Broad Institute Genomics Platform"/>
            <consortium name="The Broad Institute Genome Sequencing Center for Infectious Disease"/>
            <person name="Wu L."/>
            <person name="Ma J."/>
        </authorList>
    </citation>
    <scope>NUCLEOTIDE SEQUENCE [LARGE SCALE GENOMIC DNA]</scope>
    <source>
        <strain evidence="10 11">JCM 15089</strain>
    </source>
</reference>
<evidence type="ECO:0000256" key="6">
    <source>
        <dbReference type="ARBA" id="ARBA00022989"/>
    </source>
</evidence>
<dbReference type="Pfam" id="PF13231">
    <property type="entry name" value="PMT_2"/>
    <property type="match status" value="1"/>
</dbReference>
<dbReference type="Proteomes" id="UP001499951">
    <property type="component" value="Unassembled WGS sequence"/>
</dbReference>
<dbReference type="InterPro" id="IPR038731">
    <property type="entry name" value="RgtA/B/C-like"/>
</dbReference>
<evidence type="ECO:0000256" key="7">
    <source>
        <dbReference type="ARBA" id="ARBA00023136"/>
    </source>
</evidence>
<keyword evidence="6 8" id="KW-1133">Transmembrane helix</keyword>
<evidence type="ECO:0000256" key="3">
    <source>
        <dbReference type="ARBA" id="ARBA00022676"/>
    </source>
</evidence>
<feature type="transmembrane region" description="Helical" evidence="8">
    <location>
        <begin position="334"/>
        <end position="351"/>
    </location>
</feature>
<accession>A0ABN1EJV8</accession>
<dbReference type="InterPro" id="IPR050297">
    <property type="entry name" value="LipidA_mod_glycosyltrf_83"/>
</dbReference>
<evidence type="ECO:0000256" key="5">
    <source>
        <dbReference type="ARBA" id="ARBA00022692"/>
    </source>
</evidence>
<evidence type="ECO:0000259" key="9">
    <source>
        <dbReference type="Pfam" id="PF13231"/>
    </source>
</evidence>
<feature type="transmembrane region" description="Helical" evidence="8">
    <location>
        <begin position="82"/>
        <end position="103"/>
    </location>
</feature>
<keyword evidence="7 8" id="KW-0472">Membrane</keyword>
<evidence type="ECO:0000256" key="4">
    <source>
        <dbReference type="ARBA" id="ARBA00022679"/>
    </source>
</evidence>
<dbReference type="PANTHER" id="PTHR33908">
    <property type="entry name" value="MANNOSYLTRANSFERASE YKCB-RELATED"/>
    <property type="match status" value="1"/>
</dbReference>
<dbReference type="EMBL" id="BAAADD010000004">
    <property type="protein sequence ID" value="GAA0568053.1"/>
    <property type="molecule type" value="Genomic_DNA"/>
</dbReference>
<keyword evidence="11" id="KW-1185">Reference proteome</keyword>
<gene>
    <name evidence="10" type="ORF">GCM10008942_15760</name>
</gene>
<feature type="transmembrane region" description="Helical" evidence="8">
    <location>
        <begin position="197"/>
        <end position="218"/>
    </location>
</feature>
<feature type="transmembrane region" description="Helical" evidence="8">
    <location>
        <begin position="358"/>
        <end position="376"/>
    </location>
</feature>
<feature type="transmembrane region" description="Helical" evidence="8">
    <location>
        <begin position="158"/>
        <end position="185"/>
    </location>
</feature>
<evidence type="ECO:0000256" key="1">
    <source>
        <dbReference type="ARBA" id="ARBA00004651"/>
    </source>
</evidence>
<evidence type="ECO:0000313" key="11">
    <source>
        <dbReference type="Proteomes" id="UP001499951"/>
    </source>
</evidence>
<feature type="domain" description="Glycosyltransferase RgtA/B/C/D-like" evidence="9">
    <location>
        <begin position="72"/>
        <end position="207"/>
    </location>
</feature>
<keyword evidence="4" id="KW-0808">Transferase</keyword>
<evidence type="ECO:0000313" key="10">
    <source>
        <dbReference type="EMBL" id="GAA0568053.1"/>
    </source>
</evidence>
<organism evidence="10 11">
    <name type="scientific">Rhizomicrobium electricum</name>
    <dbReference type="NCBI Taxonomy" id="480070"/>
    <lineage>
        <taxon>Bacteria</taxon>
        <taxon>Pseudomonadati</taxon>
        <taxon>Pseudomonadota</taxon>
        <taxon>Alphaproteobacteria</taxon>
        <taxon>Micropepsales</taxon>
        <taxon>Micropepsaceae</taxon>
        <taxon>Rhizomicrobium</taxon>
    </lineage>
</organism>
<dbReference type="RefSeq" id="WP_166930008.1">
    <property type="nucleotide sequence ID" value="NZ_BAAADD010000004.1"/>
</dbReference>
<proteinExistence type="predicted"/>
<comment type="subcellular location">
    <subcellularLocation>
        <location evidence="1">Cell membrane</location>
        <topology evidence="1">Multi-pass membrane protein</topology>
    </subcellularLocation>
</comment>
<feature type="transmembrane region" description="Helical" evidence="8">
    <location>
        <begin position="267"/>
        <end position="289"/>
    </location>
</feature>